<proteinExistence type="predicted"/>
<dbReference type="OrthoDB" id="10592120at2759"/>
<evidence type="ECO:0000313" key="2">
    <source>
        <dbReference type="Proteomes" id="UP000275846"/>
    </source>
</evidence>
<protein>
    <submittedName>
        <fullName evidence="1 3">Uncharacterized protein</fullName>
    </submittedName>
</protein>
<dbReference type="EMBL" id="UYSU01035348">
    <property type="protein sequence ID" value="VDL95994.1"/>
    <property type="molecule type" value="Genomic_DNA"/>
</dbReference>
<dbReference type="WBParaSite" id="SSLN_0000997101-mRNA-1">
    <property type="protein sequence ID" value="SSLN_0000997101-mRNA-1"/>
    <property type="gene ID" value="SSLN_0000997101"/>
</dbReference>
<reference evidence="1 2" key="2">
    <citation type="submission" date="2018-11" db="EMBL/GenBank/DDBJ databases">
        <authorList>
            <consortium name="Pathogen Informatics"/>
        </authorList>
    </citation>
    <scope>NUCLEOTIDE SEQUENCE [LARGE SCALE GENOMIC DNA]</scope>
    <source>
        <strain evidence="1 2">NST_G2</strain>
    </source>
</reference>
<keyword evidence="2" id="KW-1185">Reference proteome</keyword>
<name>A0A183SZG1_SCHSO</name>
<reference evidence="3" key="1">
    <citation type="submission" date="2016-06" db="UniProtKB">
        <authorList>
            <consortium name="WormBaseParasite"/>
        </authorList>
    </citation>
    <scope>IDENTIFICATION</scope>
</reference>
<evidence type="ECO:0000313" key="3">
    <source>
        <dbReference type="WBParaSite" id="SSLN_0000997101-mRNA-1"/>
    </source>
</evidence>
<dbReference type="Proteomes" id="UP000275846">
    <property type="component" value="Unassembled WGS sequence"/>
</dbReference>
<sequence>MICPLIGSGDCLCHQHPVSHASGRGHNPAAISVSNGGTPRSSSAALEGIRCCSGSGGVLRRFVGGEAIVIEAGETMGTQHSSQRGMVCPNAGVKVTKANSLIPFDTVTRRVRRSS</sequence>
<evidence type="ECO:0000313" key="1">
    <source>
        <dbReference type="EMBL" id="VDL95994.1"/>
    </source>
</evidence>
<dbReference type="AlphaFoldDB" id="A0A183SZG1"/>
<organism evidence="3">
    <name type="scientific">Schistocephalus solidus</name>
    <name type="common">Tapeworm</name>
    <dbReference type="NCBI Taxonomy" id="70667"/>
    <lineage>
        <taxon>Eukaryota</taxon>
        <taxon>Metazoa</taxon>
        <taxon>Spiralia</taxon>
        <taxon>Lophotrochozoa</taxon>
        <taxon>Platyhelminthes</taxon>
        <taxon>Cestoda</taxon>
        <taxon>Eucestoda</taxon>
        <taxon>Diphyllobothriidea</taxon>
        <taxon>Diphyllobothriidae</taxon>
        <taxon>Schistocephalus</taxon>
    </lineage>
</organism>
<accession>A0A183SZG1</accession>
<gene>
    <name evidence="1" type="ORF">SSLN_LOCUS9609</name>
</gene>